<protein>
    <submittedName>
        <fullName evidence="1">Uncharacterized protein</fullName>
    </submittedName>
</protein>
<sequence length="103" mass="11391">MAQRGGDEGIGDAMAARIRNSVVLLRPLTSIPGVDVRLHGTTLYNSIYRVDDELLINMHVYGQPANQIPVLHLHSTGEPAMVSTYVESFERVWTGARTQSQDQ</sequence>
<dbReference type="Proteomes" id="UP001166784">
    <property type="component" value="Unassembled WGS sequence"/>
</dbReference>
<reference evidence="1" key="1">
    <citation type="submission" date="2022-03" db="EMBL/GenBank/DDBJ databases">
        <authorList>
            <person name="Santos J.D.N."/>
            <person name="Kallscheuer N."/>
            <person name="Jogler C."/>
            <person name="Lage O.M."/>
        </authorList>
    </citation>
    <scope>NUCLEOTIDE SEQUENCE</scope>
    <source>
        <strain evidence="1">M600PL45_2</strain>
    </source>
</reference>
<accession>A0ABS9SZS7</accession>
<evidence type="ECO:0000313" key="1">
    <source>
        <dbReference type="EMBL" id="MCH6161790.1"/>
    </source>
</evidence>
<evidence type="ECO:0000313" key="2">
    <source>
        <dbReference type="Proteomes" id="UP001166784"/>
    </source>
</evidence>
<comment type="caution">
    <text evidence="1">The sequence shown here is derived from an EMBL/GenBank/DDBJ whole genome shotgun (WGS) entry which is preliminary data.</text>
</comment>
<proteinExistence type="predicted"/>
<name>A0ABS9SZS7_9ACTN</name>
<reference evidence="1" key="2">
    <citation type="journal article" date="2023" name="Int. J. Syst. Evol. Microbiol.">
        <title>Streptomyces marispadix sp. nov., isolated from marine beach sediment of the Northern Coast of Portugal.</title>
        <authorList>
            <person name="dos Santos J.D.N."/>
            <person name="Vitorino I.R."/>
            <person name="Kallscheuer N."/>
            <person name="Srivastava A."/>
            <person name="Krautwurst S."/>
            <person name="Marz M."/>
            <person name="Jogler C."/>
            <person name="Lobo Da Cunha A."/>
            <person name="Catita J."/>
            <person name="Goncalves H."/>
            <person name="Gonzalez I."/>
            <person name="Reyes F."/>
            <person name="Lage O.M."/>
        </authorList>
    </citation>
    <scope>NUCLEOTIDE SEQUENCE</scope>
    <source>
        <strain evidence="1">M600PL45_2</strain>
    </source>
</reference>
<organism evidence="1 2">
    <name type="scientific">Streptomyces marispadix</name>
    <dbReference type="NCBI Taxonomy" id="2922868"/>
    <lineage>
        <taxon>Bacteria</taxon>
        <taxon>Bacillati</taxon>
        <taxon>Actinomycetota</taxon>
        <taxon>Actinomycetes</taxon>
        <taxon>Kitasatosporales</taxon>
        <taxon>Streptomycetaceae</taxon>
        <taxon>Streptomyces</taxon>
    </lineage>
</organism>
<keyword evidence="2" id="KW-1185">Reference proteome</keyword>
<dbReference type="EMBL" id="JAKWJU010000002">
    <property type="protein sequence ID" value="MCH6161790.1"/>
    <property type="molecule type" value="Genomic_DNA"/>
</dbReference>
<gene>
    <name evidence="1" type="ORF">MMA15_15765</name>
</gene>
<dbReference type="RefSeq" id="WP_241060414.1">
    <property type="nucleotide sequence ID" value="NZ_JAKWJU010000002.1"/>
</dbReference>